<dbReference type="GO" id="GO:0005634">
    <property type="term" value="C:nucleus"/>
    <property type="evidence" value="ECO:0007669"/>
    <property type="project" value="TreeGrafter"/>
</dbReference>
<feature type="domain" description="SRR1-like" evidence="2">
    <location>
        <begin position="215"/>
        <end position="381"/>
    </location>
</feature>
<dbReference type="EMBL" id="LWCA01000705">
    <property type="protein sequence ID" value="OAF67267.1"/>
    <property type="molecule type" value="Genomic_DNA"/>
</dbReference>
<reference evidence="3 4" key="1">
    <citation type="submission" date="2016-04" db="EMBL/GenBank/DDBJ databases">
        <title>The genome of Intoshia linei affirms orthonectids as highly simplified spiralians.</title>
        <authorList>
            <person name="Mikhailov K.V."/>
            <person name="Slusarev G.S."/>
            <person name="Nikitin M.A."/>
            <person name="Logacheva M.D."/>
            <person name="Penin A."/>
            <person name="Aleoshin V."/>
            <person name="Panchin Y.V."/>
        </authorList>
    </citation>
    <scope>NUCLEOTIDE SEQUENCE [LARGE SCALE GENOMIC DNA]</scope>
    <source>
        <strain evidence="3">Intl2013</strain>
        <tissue evidence="3">Whole animal</tissue>
    </source>
</reference>
<dbReference type="AlphaFoldDB" id="A0A177AYZ9"/>
<comment type="similarity">
    <text evidence="1">Belongs to the SRR1 family.</text>
</comment>
<sequence>MSFINQSKDKSETSEASGYINFFGKYDNDDFKIVHYRKTNQYRRMKENQVIFAIPPIENNIGLQDLIEKFENKLKYFKQTKYDKNFINSVESGLKQHAQFGENTQTGIVKNKKNEPVIEPDRKISTLNKKSKTKSNFKYKKFIKKPIMDKPNSKFVKSRRVSVPQTVKINENLIKKKKMERTYSVVSNSSSSDEISDKILNMSINVKGTDFPRITEPSRITQVVCYGIGPFSYNRSSLVQFCFLVSLVSNFNVSPTAVFFFDPCFNSVEKEFIRHFNYNIIEINEYGKRKANSTGNTLFFMPHCDRLLIENVIMANSNEESLNKVILVGNSIGSFFISVPSRIARADFPYMFYALDVLQEIKLNIFKDDEFFESFNDISIHLFKKPSLVLQTIISFTQSSMVLLSKTKITHEAVIMAQIHNERRNNKCQRIDVTAKRNMKLDKSTIFNIHIRLLNAVEIFDKPTNLPTLEDIEMEKLLNENELAYRRYPSKIDHKTFYNKIAQYVNSKLE</sequence>
<dbReference type="InterPro" id="IPR040044">
    <property type="entry name" value="SRR1L"/>
</dbReference>
<name>A0A177AYZ9_9BILA</name>
<dbReference type="InterPro" id="IPR012942">
    <property type="entry name" value="SRR1-like"/>
</dbReference>
<proteinExistence type="inferred from homology"/>
<dbReference type="GO" id="GO:0005737">
    <property type="term" value="C:cytoplasm"/>
    <property type="evidence" value="ECO:0007669"/>
    <property type="project" value="TreeGrafter"/>
</dbReference>
<dbReference type="OrthoDB" id="551431at2759"/>
<keyword evidence="4" id="KW-1185">Reference proteome</keyword>
<dbReference type="Proteomes" id="UP000078046">
    <property type="component" value="Unassembled WGS sequence"/>
</dbReference>
<comment type="caution">
    <text evidence="3">The sequence shown here is derived from an EMBL/GenBank/DDBJ whole genome shotgun (WGS) entry which is preliminary data.</text>
</comment>
<evidence type="ECO:0000313" key="4">
    <source>
        <dbReference type="Proteomes" id="UP000078046"/>
    </source>
</evidence>
<accession>A0A177AYZ9</accession>
<dbReference type="PANTHER" id="PTHR28626:SF3">
    <property type="entry name" value="SRR1-LIKE PROTEIN"/>
    <property type="match status" value="1"/>
</dbReference>
<evidence type="ECO:0000256" key="1">
    <source>
        <dbReference type="ARBA" id="ARBA00009856"/>
    </source>
</evidence>
<evidence type="ECO:0000313" key="3">
    <source>
        <dbReference type="EMBL" id="OAF67267.1"/>
    </source>
</evidence>
<evidence type="ECO:0000259" key="2">
    <source>
        <dbReference type="Pfam" id="PF07985"/>
    </source>
</evidence>
<protein>
    <recommendedName>
        <fullName evidence="2">SRR1-like domain-containing protein</fullName>
    </recommendedName>
</protein>
<dbReference type="Pfam" id="PF07985">
    <property type="entry name" value="SRR1"/>
    <property type="match status" value="1"/>
</dbReference>
<gene>
    <name evidence="3" type="ORF">A3Q56_05014</name>
</gene>
<dbReference type="PANTHER" id="PTHR28626">
    <property type="entry name" value="SRR1-LIKE PROTEIN"/>
    <property type="match status" value="1"/>
</dbReference>
<organism evidence="3 4">
    <name type="scientific">Intoshia linei</name>
    <dbReference type="NCBI Taxonomy" id="1819745"/>
    <lineage>
        <taxon>Eukaryota</taxon>
        <taxon>Metazoa</taxon>
        <taxon>Spiralia</taxon>
        <taxon>Lophotrochozoa</taxon>
        <taxon>Mesozoa</taxon>
        <taxon>Orthonectida</taxon>
        <taxon>Rhopaluridae</taxon>
        <taxon>Intoshia</taxon>
    </lineage>
</organism>